<dbReference type="AlphaFoldDB" id="A0A3B9GW77"/>
<name>A0A3B9GW77_9PROT</name>
<sequence length="136" mass="16389">MIELDYLFDDPDFYYTLHHESGVFWLALQERAYLVFFNRLLSDEQLAEYQGLWIEIRDRANQSHTPQFVYNMYCARVAAHQYFSSASRSFDFARGVWEPVHPEYSEELEDKLYAFFRLQVTRKNGAITDWYTLTEQ</sequence>
<gene>
    <name evidence="1" type="ORF">DCG58_06085</name>
</gene>
<dbReference type="EMBL" id="DMAN01000131">
    <property type="protein sequence ID" value="HAE26709.1"/>
    <property type="molecule type" value="Genomic_DNA"/>
</dbReference>
<accession>A0A3B9GW77</accession>
<reference evidence="1 2" key="1">
    <citation type="journal article" date="2018" name="Nat. Biotechnol.">
        <title>A standardized bacterial taxonomy based on genome phylogeny substantially revises the tree of life.</title>
        <authorList>
            <person name="Parks D.H."/>
            <person name="Chuvochina M."/>
            <person name="Waite D.W."/>
            <person name="Rinke C."/>
            <person name="Skarshewski A."/>
            <person name="Chaumeil P.A."/>
            <person name="Hugenholtz P."/>
        </authorList>
    </citation>
    <scope>NUCLEOTIDE SEQUENCE [LARGE SCALE GENOMIC DNA]</scope>
    <source>
        <strain evidence="1">UBA8733</strain>
    </source>
</reference>
<proteinExistence type="predicted"/>
<dbReference type="Proteomes" id="UP000259610">
    <property type="component" value="Unassembled WGS sequence"/>
</dbReference>
<evidence type="ECO:0000313" key="1">
    <source>
        <dbReference type="EMBL" id="HAE26709.1"/>
    </source>
</evidence>
<comment type="caution">
    <text evidence="1">The sequence shown here is derived from an EMBL/GenBank/DDBJ whole genome shotgun (WGS) entry which is preliminary data.</text>
</comment>
<evidence type="ECO:0000313" key="2">
    <source>
        <dbReference type="Proteomes" id="UP000259610"/>
    </source>
</evidence>
<dbReference type="RefSeq" id="WP_273054172.1">
    <property type="nucleotide sequence ID" value="NZ_CAJWRG010000022.1"/>
</dbReference>
<protein>
    <submittedName>
        <fullName evidence="1">Uncharacterized protein</fullName>
    </submittedName>
</protein>
<organism evidence="1 2">
    <name type="scientific">Hyphomonas adhaerens</name>
    <dbReference type="NCBI Taxonomy" id="81029"/>
    <lineage>
        <taxon>Bacteria</taxon>
        <taxon>Pseudomonadati</taxon>
        <taxon>Pseudomonadota</taxon>
        <taxon>Alphaproteobacteria</taxon>
        <taxon>Hyphomonadales</taxon>
        <taxon>Hyphomonadaceae</taxon>
        <taxon>Hyphomonas</taxon>
    </lineage>
</organism>